<dbReference type="HOGENOM" id="CLU_2770834_0_0_0"/>
<protein>
    <submittedName>
        <fullName evidence="1">Uncharacterized protein</fullName>
    </submittedName>
</protein>
<dbReference type="PATRIC" id="fig|1162668.3.peg.616"/>
<reference evidence="2" key="2">
    <citation type="submission" date="2012-03" db="EMBL/GenBank/DDBJ databases">
        <title>The complete genome sequence of the pioneer microbe on fresh volcanic deposit, Leptospirillum ferrooxidans strain C2-3.</title>
        <authorList>
            <person name="Fujimura R."/>
            <person name="Sato Y."/>
            <person name="Nishizawa T."/>
            <person name="Nanba K."/>
            <person name="Oshima K."/>
            <person name="Hattori M."/>
            <person name="Kamijo T."/>
            <person name="Ohta H."/>
        </authorList>
    </citation>
    <scope>NUCLEOTIDE SEQUENCE [LARGE SCALE GENOMIC DNA]</scope>
    <source>
        <strain evidence="2">C2-3</strain>
    </source>
</reference>
<reference evidence="1 2" key="1">
    <citation type="journal article" date="2012" name="J. Bacteriol.">
        <title>Complete Genome Sequence of Leptospirillum ferrooxidans Strain C2-3, Isolated from a Fresh Volcanic Ash Deposit on the Island of Miyake, Japan.</title>
        <authorList>
            <person name="Fujimura R."/>
            <person name="Sato Y."/>
            <person name="Nishizawa T."/>
            <person name="Oshima K."/>
            <person name="Kim S.-W."/>
            <person name="Hattori M."/>
            <person name="Kamijo T."/>
            <person name="Ohta H."/>
        </authorList>
    </citation>
    <scope>NUCLEOTIDE SEQUENCE [LARGE SCALE GENOMIC DNA]</scope>
    <source>
        <strain evidence="1 2">C2-3</strain>
    </source>
</reference>
<dbReference type="STRING" id="1162668.LFE_0523"/>
<dbReference type="KEGG" id="lfc:LFE_0523"/>
<organism evidence="1 2">
    <name type="scientific">Leptospirillum ferrooxidans (strain C2-3)</name>
    <dbReference type="NCBI Taxonomy" id="1162668"/>
    <lineage>
        <taxon>Bacteria</taxon>
        <taxon>Pseudomonadati</taxon>
        <taxon>Nitrospirota</taxon>
        <taxon>Nitrospiria</taxon>
        <taxon>Nitrospirales</taxon>
        <taxon>Nitrospiraceae</taxon>
        <taxon>Leptospirillum</taxon>
    </lineage>
</organism>
<name>I0ILU1_LEPFC</name>
<keyword evidence="2" id="KW-1185">Reference proteome</keyword>
<dbReference type="EMBL" id="AP012342">
    <property type="protein sequence ID" value="BAM06240.1"/>
    <property type="molecule type" value="Genomic_DNA"/>
</dbReference>
<sequence>MMDWTLTTSDFLSTWNSLAHPKTCLDLKSAWNRIRNQAEEIDPKGLNELWDFYLERLGEFESKAETVRR</sequence>
<accession>I0ILU1</accession>
<proteinExistence type="predicted"/>
<evidence type="ECO:0000313" key="1">
    <source>
        <dbReference type="EMBL" id="BAM06240.1"/>
    </source>
</evidence>
<gene>
    <name evidence="1" type="ordered locus">LFE_0523</name>
</gene>
<dbReference type="Proteomes" id="UP000007382">
    <property type="component" value="Chromosome"/>
</dbReference>
<evidence type="ECO:0000313" key="2">
    <source>
        <dbReference type="Proteomes" id="UP000007382"/>
    </source>
</evidence>
<dbReference type="AlphaFoldDB" id="I0ILU1"/>